<feature type="transmembrane region" description="Helical" evidence="8">
    <location>
        <begin position="130"/>
        <end position="149"/>
    </location>
</feature>
<comment type="caution">
    <text evidence="10">The sequence shown here is derived from an EMBL/GenBank/DDBJ whole genome shotgun (WGS) entry which is preliminary data.</text>
</comment>
<accession>A0ABV7BNI4</accession>
<dbReference type="InterPro" id="IPR050297">
    <property type="entry name" value="LipidA_mod_glycosyltrf_83"/>
</dbReference>
<dbReference type="InterPro" id="IPR038731">
    <property type="entry name" value="RgtA/B/C-like"/>
</dbReference>
<dbReference type="RefSeq" id="WP_216835100.1">
    <property type="nucleotide sequence ID" value="NZ_JAFNJS010000001.1"/>
</dbReference>
<keyword evidence="4 10" id="KW-0808">Transferase</keyword>
<feature type="transmembrane region" description="Helical" evidence="8">
    <location>
        <begin position="188"/>
        <end position="215"/>
    </location>
</feature>
<evidence type="ECO:0000256" key="5">
    <source>
        <dbReference type="ARBA" id="ARBA00022692"/>
    </source>
</evidence>
<sequence length="564" mass="59729">MQALRSFLSRDFLDRLPETRRPLPWLALLCLLLWLPGFFSIPAGDRDESRFAQASRQMVETGDLVRIRFGEVERNKKPAGIHWLQAGSVRVLETLRLGDRHDIWAYRIPSLAGALLAVLATAHFGRLLVGRRAAFLGAALLAGCFVLGVETHIAKTDAALLGSVVLAMGLMARAYLQPAGFGPGAAAGFWLVLGVSILLKGPIAPMVAALAAITLAVADRAWTNGAPWLRALRPGWGVPLMVLAAAPWFIAVTIATEGRFLAEALGGDMLSKVGGADENHWGPPGYYLLSFGIAAFPGAFLVLRAAPGAWADRLQPGTRFLLAWAVPTWLVFEAVTTKLPHYVLPAYPALMLLAAAWALDPLRQAPPRWLAWLSTAGALAAAAGLGIAAAALPILADGRVDALSLLGLPAAALFCWGLLRMLREGAPARAGLLAVLLAIPLQATALGLVLPRLEAPWISPRLAAAVQAAAPGLPDERFGVVGYHEPSLLFALGGEIRLLRDGAAAADFLAGEPGRLVAVGDRDLARFRSAAEARGLAVAERGSVAGFNYSRGRRVALTLYGTNR</sequence>
<feature type="transmembrane region" description="Helical" evidence="8">
    <location>
        <begin position="318"/>
        <end position="336"/>
    </location>
</feature>
<organism evidence="10 11">
    <name type="scientific">Falsiroseomonas tokyonensis</name>
    <dbReference type="NCBI Taxonomy" id="430521"/>
    <lineage>
        <taxon>Bacteria</taxon>
        <taxon>Pseudomonadati</taxon>
        <taxon>Pseudomonadota</taxon>
        <taxon>Alphaproteobacteria</taxon>
        <taxon>Acetobacterales</taxon>
        <taxon>Roseomonadaceae</taxon>
        <taxon>Falsiroseomonas</taxon>
    </lineage>
</organism>
<feature type="transmembrane region" description="Helical" evidence="8">
    <location>
        <begin position="23"/>
        <end position="41"/>
    </location>
</feature>
<feature type="transmembrane region" description="Helical" evidence="8">
    <location>
        <begin position="371"/>
        <end position="396"/>
    </location>
</feature>
<keyword evidence="6 8" id="KW-1133">Transmembrane helix</keyword>
<keyword evidence="11" id="KW-1185">Reference proteome</keyword>
<feature type="transmembrane region" description="Helical" evidence="8">
    <location>
        <begin position="104"/>
        <end position="124"/>
    </location>
</feature>
<feature type="transmembrane region" description="Helical" evidence="8">
    <location>
        <begin position="402"/>
        <end position="419"/>
    </location>
</feature>
<evidence type="ECO:0000313" key="10">
    <source>
        <dbReference type="EMBL" id="MFC2999216.1"/>
    </source>
</evidence>
<dbReference type="EC" id="2.4.-.-" evidence="10"/>
<keyword evidence="3 10" id="KW-0328">Glycosyltransferase</keyword>
<gene>
    <name evidence="10" type="ORF">ACFOD3_04870</name>
</gene>
<keyword evidence="2" id="KW-1003">Cell membrane</keyword>
<feature type="transmembrane region" description="Helical" evidence="8">
    <location>
        <begin position="342"/>
        <end position="359"/>
    </location>
</feature>
<evidence type="ECO:0000256" key="7">
    <source>
        <dbReference type="ARBA" id="ARBA00023136"/>
    </source>
</evidence>
<evidence type="ECO:0000256" key="4">
    <source>
        <dbReference type="ARBA" id="ARBA00022679"/>
    </source>
</evidence>
<dbReference type="Proteomes" id="UP001595420">
    <property type="component" value="Unassembled WGS sequence"/>
</dbReference>
<feature type="transmembrane region" description="Helical" evidence="8">
    <location>
        <begin position="286"/>
        <end position="306"/>
    </location>
</feature>
<reference evidence="11" key="1">
    <citation type="journal article" date="2019" name="Int. J. Syst. Evol. Microbiol.">
        <title>The Global Catalogue of Microorganisms (GCM) 10K type strain sequencing project: providing services to taxonomists for standard genome sequencing and annotation.</title>
        <authorList>
            <consortium name="The Broad Institute Genomics Platform"/>
            <consortium name="The Broad Institute Genome Sequencing Center for Infectious Disease"/>
            <person name="Wu L."/>
            <person name="Ma J."/>
        </authorList>
    </citation>
    <scope>NUCLEOTIDE SEQUENCE [LARGE SCALE GENOMIC DNA]</scope>
    <source>
        <strain evidence="11">CGMCC 1.16855</strain>
    </source>
</reference>
<dbReference type="Pfam" id="PF13231">
    <property type="entry name" value="PMT_2"/>
    <property type="match status" value="1"/>
</dbReference>
<evidence type="ECO:0000256" key="6">
    <source>
        <dbReference type="ARBA" id="ARBA00022989"/>
    </source>
</evidence>
<dbReference type="PANTHER" id="PTHR33908:SF3">
    <property type="entry name" value="UNDECAPRENYL PHOSPHATE-ALPHA-4-AMINO-4-DEOXY-L-ARABINOSE ARABINOSYL TRANSFERASE"/>
    <property type="match status" value="1"/>
</dbReference>
<evidence type="ECO:0000256" key="2">
    <source>
        <dbReference type="ARBA" id="ARBA00022475"/>
    </source>
</evidence>
<protein>
    <submittedName>
        <fullName evidence="10">Glycosyltransferase family 39 protein</fullName>
        <ecNumber evidence="10">2.4.-.-</ecNumber>
    </submittedName>
</protein>
<dbReference type="EMBL" id="JBHRSB010000001">
    <property type="protein sequence ID" value="MFC2999216.1"/>
    <property type="molecule type" value="Genomic_DNA"/>
</dbReference>
<feature type="transmembrane region" description="Helical" evidence="8">
    <location>
        <begin position="236"/>
        <end position="255"/>
    </location>
</feature>
<keyword evidence="7 8" id="KW-0472">Membrane</keyword>
<dbReference type="GO" id="GO:0016757">
    <property type="term" value="F:glycosyltransferase activity"/>
    <property type="evidence" value="ECO:0007669"/>
    <property type="project" value="UniProtKB-KW"/>
</dbReference>
<evidence type="ECO:0000256" key="1">
    <source>
        <dbReference type="ARBA" id="ARBA00004651"/>
    </source>
</evidence>
<dbReference type="PANTHER" id="PTHR33908">
    <property type="entry name" value="MANNOSYLTRANSFERASE YKCB-RELATED"/>
    <property type="match status" value="1"/>
</dbReference>
<feature type="domain" description="Glycosyltransferase RgtA/B/C/D-like" evidence="9">
    <location>
        <begin position="77"/>
        <end position="229"/>
    </location>
</feature>
<evidence type="ECO:0000259" key="9">
    <source>
        <dbReference type="Pfam" id="PF13231"/>
    </source>
</evidence>
<feature type="transmembrane region" description="Helical" evidence="8">
    <location>
        <begin position="158"/>
        <end position="176"/>
    </location>
</feature>
<evidence type="ECO:0000256" key="3">
    <source>
        <dbReference type="ARBA" id="ARBA00022676"/>
    </source>
</evidence>
<evidence type="ECO:0000313" key="11">
    <source>
        <dbReference type="Proteomes" id="UP001595420"/>
    </source>
</evidence>
<feature type="transmembrane region" description="Helical" evidence="8">
    <location>
        <begin position="431"/>
        <end position="450"/>
    </location>
</feature>
<evidence type="ECO:0000256" key="8">
    <source>
        <dbReference type="SAM" id="Phobius"/>
    </source>
</evidence>
<proteinExistence type="predicted"/>
<keyword evidence="5 8" id="KW-0812">Transmembrane</keyword>
<comment type="subcellular location">
    <subcellularLocation>
        <location evidence="1">Cell membrane</location>
        <topology evidence="1">Multi-pass membrane protein</topology>
    </subcellularLocation>
</comment>
<name>A0ABV7BNI4_9PROT</name>